<reference evidence="2 3" key="1">
    <citation type="submission" date="2021-03" db="EMBL/GenBank/DDBJ databases">
        <title>Geobacter metallireducens gen. nov. sp. nov., a microorganism capable of coupling the complete oxidation of organic compounds to the reduction of iron and other metals.</title>
        <authorList>
            <person name="Li Y."/>
        </authorList>
    </citation>
    <scope>NUCLEOTIDE SEQUENCE [LARGE SCALE GENOMIC DNA]</scope>
    <source>
        <strain evidence="2 3">Jerry-YX</strain>
    </source>
</reference>
<protein>
    <submittedName>
        <fullName evidence="2">Uncharacterized protein</fullName>
    </submittedName>
</protein>
<sequence>MAPARSDFLGYGEGFQLLIIVIFSGLIMVAFNGNFSPLFSPPLKIPYAAIMLKLFYKQWVSPKIGGRQHGDTQDYLDGN</sequence>
<gene>
    <name evidence="2" type="ORF">JZM60_14980</name>
</gene>
<evidence type="ECO:0000313" key="3">
    <source>
        <dbReference type="Proteomes" id="UP000663651"/>
    </source>
</evidence>
<proteinExistence type="predicted"/>
<dbReference type="RefSeq" id="WP_108103948.1">
    <property type="nucleotide sequence ID" value="NZ_CP071382.1"/>
</dbReference>
<keyword evidence="1" id="KW-0472">Membrane</keyword>
<dbReference type="EMBL" id="CP071382">
    <property type="protein sequence ID" value="QSV45403.1"/>
    <property type="molecule type" value="Genomic_DNA"/>
</dbReference>
<keyword evidence="3" id="KW-1185">Reference proteome</keyword>
<evidence type="ECO:0000256" key="1">
    <source>
        <dbReference type="SAM" id="Phobius"/>
    </source>
</evidence>
<dbReference type="Proteomes" id="UP000663651">
    <property type="component" value="Chromosome"/>
</dbReference>
<organism evidence="2 3">
    <name type="scientific">Geobacter benzoatilyticus</name>
    <dbReference type="NCBI Taxonomy" id="2815309"/>
    <lineage>
        <taxon>Bacteria</taxon>
        <taxon>Pseudomonadati</taxon>
        <taxon>Thermodesulfobacteriota</taxon>
        <taxon>Desulfuromonadia</taxon>
        <taxon>Geobacterales</taxon>
        <taxon>Geobacteraceae</taxon>
        <taxon>Geobacter</taxon>
    </lineage>
</organism>
<evidence type="ECO:0000313" key="2">
    <source>
        <dbReference type="EMBL" id="QSV45403.1"/>
    </source>
</evidence>
<name>A0ABX7Q1W5_9BACT</name>
<keyword evidence="1" id="KW-1133">Transmembrane helix</keyword>
<keyword evidence="1" id="KW-0812">Transmembrane</keyword>
<feature type="transmembrane region" description="Helical" evidence="1">
    <location>
        <begin position="15"/>
        <end position="35"/>
    </location>
</feature>
<accession>A0ABX7Q1W5</accession>